<reference evidence="9" key="1">
    <citation type="submission" date="2025-08" db="UniProtKB">
        <authorList>
            <consortium name="Ensembl"/>
        </authorList>
    </citation>
    <scope>IDENTIFICATION</scope>
</reference>
<feature type="compositionally biased region" description="Low complexity" evidence="7">
    <location>
        <begin position="214"/>
        <end position="238"/>
    </location>
</feature>
<dbReference type="InterPro" id="IPR019471">
    <property type="entry name" value="Interferon_reg_factor-3"/>
</dbReference>
<dbReference type="InterPro" id="IPR008984">
    <property type="entry name" value="SMAD_FHA_dom_sf"/>
</dbReference>
<dbReference type="Pfam" id="PF10401">
    <property type="entry name" value="IRF-3"/>
    <property type="match status" value="1"/>
</dbReference>
<keyword evidence="10" id="KW-1185">Reference proteome</keyword>
<keyword evidence="6" id="KW-0539">Nucleus</keyword>
<dbReference type="PANTHER" id="PTHR11949:SF26">
    <property type="entry name" value="INTERFERON REGULATORY FACTOR 9"/>
    <property type="match status" value="1"/>
</dbReference>
<dbReference type="FunFam" id="1.10.10.10:FF:000041">
    <property type="entry name" value="Interferon regulatory factor 4"/>
    <property type="match status" value="1"/>
</dbReference>
<dbReference type="SMART" id="SM01243">
    <property type="entry name" value="IRF-3"/>
    <property type="match status" value="1"/>
</dbReference>
<dbReference type="Gene3D" id="1.10.10.10">
    <property type="entry name" value="Winged helix-like DNA-binding domain superfamily/Winged helix DNA-binding domain"/>
    <property type="match status" value="1"/>
</dbReference>
<organism evidence="9 10">
    <name type="scientific">Lynx canadensis</name>
    <name type="common">Canada lynx</name>
    <name type="synonym">Felis canadensis</name>
    <dbReference type="NCBI Taxonomy" id="61383"/>
    <lineage>
        <taxon>Eukaryota</taxon>
        <taxon>Metazoa</taxon>
        <taxon>Chordata</taxon>
        <taxon>Craniata</taxon>
        <taxon>Vertebrata</taxon>
        <taxon>Euteleostomi</taxon>
        <taxon>Mammalia</taxon>
        <taxon>Eutheria</taxon>
        <taxon>Laurasiatheria</taxon>
        <taxon>Carnivora</taxon>
        <taxon>Feliformia</taxon>
        <taxon>Felidae</taxon>
        <taxon>Felinae</taxon>
        <taxon>Lynx</taxon>
    </lineage>
</organism>
<evidence type="ECO:0000256" key="6">
    <source>
        <dbReference type="ARBA" id="ARBA00023242"/>
    </source>
</evidence>
<proteinExistence type="predicted"/>
<dbReference type="Ensembl" id="ENSLCNT00005033896.1">
    <property type="protein sequence ID" value="ENSLCNP00005030370.1"/>
    <property type="gene ID" value="ENSLCNG00005019771.1"/>
</dbReference>
<dbReference type="InterPro" id="IPR019817">
    <property type="entry name" value="Interferon_reg_fac_CS"/>
</dbReference>
<feature type="region of interest" description="Disordered" evidence="7">
    <location>
        <begin position="161"/>
        <end position="257"/>
    </location>
</feature>
<dbReference type="Proteomes" id="UP000472241">
    <property type="component" value="Unplaced"/>
</dbReference>
<evidence type="ECO:0000313" key="10">
    <source>
        <dbReference type="Proteomes" id="UP000472241"/>
    </source>
</evidence>
<evidence type="ECO:0000313" key="9">
    <source>
        <dbReference type="Ensembl" id="ENSLCNP00005030370.1"/>
    </source>
</evidence>
<evidence type="ECO:0000256" key="2">
    <source>
        <dbReference type="ARBA" id="ARBA00023015"/>
    </source>
</evidence>
<dbReference type="PROSITE" id="PS51507">
    <property type="entry name" value="IRF_2"/>
    <property type="match status" value="1"/>
</dbReference>
<reference evidence="9" key="2">
    <citation type="submission" date="2025-09" db="UniProtKB">
        <authorList>
            <consortium name="Ensembl"/>
        </authorList>
    </citation>
    <scope>IDENTIFICATION</scope>
</reference>
<dbReference type="AlphaFoldDB" id="A0A667IAN8"/>
<accession>A0A667IAN8</accession>
<dbReference type="InterPro" id="IPR001346">
    <property type="entry name" value="Interferon_reg_fact_DNA-bd_dom"/>
</dbReference>
<name>A0A667IAN8_LYNCA</name>
<dbReference type="SMART" id="SM00348">
    <property type="entry name" value="IRF"/>
    <property type="match status" value="1"/>
</dbReference>
<dbReference type="PRINTS" id="PR00267">
    <property type="entry name" value="INTFRNREGFCT"/>
</dbReference>
<evidence type="ECO:0000256" key="5">
    <source>
        <dbReference type="ARBA" id="ARBA00023163"/>
    </source>
</evidence>
<dbReference type="InterPro" id="IPR036390">
    <property type="entry name" value="WH_DNA-bd_sf"/>
</dbReference>
<dbReference type="PROSITE" id="PS00601">
    <property type="entry name" value="IRF_1"/>
    <property type="match status" value="1"/>
</dbReference>
<dbReference type="Gene3D" id="2.60.200.10">
    <property type="match status" value="1"/>
</dbReference>
<comment type="subcellular location">
    <subcellularLocation>
        <location evidence="1">Nucleus</location>
    </subcellularLocation>
</comment>
<evidence type="ECO:0000256" key="1">
    <source>
        <dbReference type="ARBA" id="ARBA00004123"/>
    </source>
</evidence>
<sequence length="532" mass="57980">MSTGKRWMGSLGALARIQPQWSGSLQMFPPEVSVPLMLPAALVPRMASGRARCTRKLRNWVVEQVESGQFPGVCWDDAAKTMFRIPWKHAGKQDFREDQDAAFFKAWAIFKGKYKEGDTEGPAIWKTRLRCALNKSPEFEEVPENGHRDGAEPYKVYRLLPSGTLPAQPGTQKSPSKRHYSSVSSEREEDEGTTKNCILSPSLIEDPLKNEEVGASGEAGHSEFGSSSSSNSPEPQEGTDTTEAPFQGDQVSLESLPPPDSDYSLLLTFIYGGRVVGEAQVQSLDCRLVAEPSGSQYGMEQVVFPKPDPREPTQRLLSQIERGVLVASNSRGLFVQRLCPIPISWNAPQAPPGPGPHLLPSNECVELFRTTYFCRGEAVAVELSPCPHLLGPPGTLQSLPPPCVPSSRSFVTAQAWHPALERCTHILWGPVLSPGSCLAASLPQPRSRKMRLGCSSAHESHVGDCHHMAACSNGKVYLAALSCVCTCTGRPHIWESSHTSHTLALLHPGQLLRLSFSRPPLPGIPLPASIHL</sequence>
<dbReference type="PANTHER" id="PTHR11949">
    <property type="entry name" value="INTERFERON REGULATORY FACTOR"/>
    <property type="match status" value="1"/>
</dbReference>
<evidence type="ECO:0000256" key="3">
    <source>
        <dbReference type="ARBA" id="ARBA00023125"/>
    </source>
</evidence>
<dbReference type="GO" id="GO:0045944">
    <property type="term" value="P:positive regulation of transcription by RNA polymerase II"/>
    <property type="evidence" value="ECO:0007669"/>
    <property type="project" value="UniProtKB-ARBA"/>
</dbReference>
<dbReference type="SUPFAM" id="SSF46785">
    <property type="entry name" value="Winged helix' DNA-binding domain"/>
    <property type="match status" value="1"/>
</dbReference>
<keyword evidence="5" id="KW-0804">Transcription</keyword>
<protein>
    <submittedName>
        <fullName evidence="9">Interferon regulatory factor 9</fullName>
    </submittedName>
</protein>
<dbReference type="SUPFAM" id="SSF49879">
    <property type="entry name" value="SMAD/FHA domain"/>
    <property type="match status" value="1"/>
</dbReference>
<keyword evidence="2" id="KW-0805">Transcription regulation</keyword>
<evidence type="ECO:0000256" key="7">
    <source>
        <dbReference type="SAM" id="MobiDB-lite"/>
    </source>
</evidence>
<gene>
    <name evidence="9" type="primary">IRF9</name>
</gene>
<dbReference type="GO" id="GO:0000978">
    <property type="term" value="F:RNA polymerase II cis-regulatory region sequence-specific DNA binding"/>
    <property type="evidence" value="ECO:0007669"/>
    <property type="project" value="TreeGrafter"/>
</dbReference>
<dbReference type="Pfam" id="PF00605">
    <property type="entry name" value="IRF"/>
    <property type="match status" value="1"/>
</dbReference>
<keyword evidence="4" id="KW-0010">Activator</keyword>
<feature type="domain" description="IRF tryptophan pentad repeat" evidence="8">
    <location>
        <begin position="54"/>
        <end position="161"/>
    </location>
</feature>
<dbReference type="GO" id="GO:0000981">
    <property type="term" value="F:DNA-binding transcription factor activity, RNA polymerase II-specific"/>
    <property type="evidence" value="ECO:0007669"/>
    <property type="project" value="TreeGrafter"/>
</dbReference>
<dbReference type="InterPro" id="IPR017855">
    <property type="entry name" value="SMAD-like_dom_sf"/>
</dbReference>
<dbReference type="InterPro" id="IPR036388">
    <property type="entry name" value="WH-like_DNA-bd_sf"/>
</dbReference>
<evidence type="ECO:0000256" key="4">
    <source>
        <dbReference type="ARBA" id="ARBA00023159"/>
    </source>
</evidence>
<evidence type="ECO:0000259" key="8">
    <source>
        <dbReference type="PROSITE" id="PS51507"/>
    </source>
</evidence>
<keyword evidence="3" id="KW-0238">DNA-binding</keyword>
<dbReference type="CDD" id="cd00103">
    <property type="entry name" value="IRF"/>
    <property type="match status" value="1"/>
</dbReference>
<dbReference type="GO" id="GO:0005634">
    <property type="term" value="C:nucleus"/>
    <property type="evidence" value="ECO:0007669"/>
    <property type="project" value="UniProtKB-SubCell"/>
</dbReference>
<dbReference type="GO" id="GO:0002376">
    <property type="term" value="P:immune system process"/>
    <property type="evidence" value="ECO:0007669"/>
    <property type="project" value="TreeGrafter"/>
</dbReference>